<dbReference type="AlphaFoldDB" id="A0A151UEM2"/>
<organism evidence="8 9">
    <name type="scientific">Cajanus cajan</name>
    <name type="common">Pigeon pea</name>
    <name type="synonym">Cajanus indicus</name>
    <dbReference type="NCBI Taxonomy" id="3821"/>
    <lineage>
        <taxon>Eukaryota</taxon>
        <taxon>Viridiplantae</taxon>
        <taxon>Streptophyta</taxon>
        <taxon>Embryophyta</taxon>
        <taxon>Tracheophyta</taxon>
        <taxon>Spermatophyta</taxon>
        <taxon>Magnoliopsida</taxon>
        <taxon>eudicotyledons</taxon>
        <taxon>Gunneridae</taxon>
        <taxon>Pentapetalae</taxon>
        <taxon>rosids</taxon>
        <taxon>fabids</taxon>
        <taxon>Fabales</taxon>
        <taxon>Fabaceae</taxon>
        <taxon>Papilionoideae</taxon>
        <taxon>50 kb inversion clade</taxon>
        <taxon>NPAAA clade</taxon>
        <taxon>indigoferoid/millettioid clade</taxon>
        <taxon>Phaseoleae</taxon>
        <taxon>Cajanus</taxon>
    </lineage>
</organism>
<reference evidence="8" key="1">
    <citation type="journal article" date="2012" name="Nat. Biotechnol.">
        <title>Draft genome sequence of pigeonpea (Cajanus cajan), an orphan legume crop of resource-poor farmers.</title>
        <authorList>
            <person name="Varshney R.K."/>
            <person name="Chen W."/>
            <person name="Li Y."/>
            <person name="Bharti A.K."/>
            <person name="Saxena R.K."/>
            <person name="Schlueter J.A."/>
            <person name="Donoghue M.T."/>
            <person name="Azam S."/>
            <person name="Fan G."/>
            <person name="Whaley A.M."/>
            <person name="Farmer A.D."/>
            <person name="Sheridan J."/>
            <person name="Iwata A."/>
            <person name="Tuteja R."/>
            <person name="Penmetsa R.V."/>
            <person name="Wu W."/>
            <person name="Upadhyaya H.D."/>
            <person name="Yang S.P."/>
            <person name="Shah T."/>
            <person name="Saxena K.B."/>
            <person name="Michael T."/>
            <person name="McCombie W.R."/>
            <person name="Yang B."/>
            <person name="Zhang G."/>
            <person name="Yang H."/>
            <person name="Wang J."/>
            <person name="Spillane C."/>
            <person name="Cook D.R."/>
            <person name="May G.D."/>
            <person name="Xu X."/>
            <person name="Jackson S.A."/>
        </authorList>
    </citation>
    <scope>NUCLEOTIDE SEQUENCE [LARGE SCALE GENOMIC DNA]</scope>
</reference>
<protein>
    <submittedName>
        <fullName evidence="8">Protein SRG1</fullName>
        <ecNumber evidence="8">1.14.17.4</ecNumber>
    </submittedName>
</protein>
<evidence type="ECO:0000256" key="6">
    <source>
        <dbReference type="RuleBase" id="RU003682"/>
    </source>
</evidence>
<keyword evidence="3" id="KW-0847">Vitamin C</keyword>
<evidence type="ECO:0000256" key="2">
    <source>
        <dbReference type="ARBA" id="ARBA00022723"/>
    </source>
</evidence>
<dbReference type="OMA" id="VEGFFML"/>
<keyword evidence="4 6" id="KW-0560">Oxidoreductase</keyword>
<dbReference type="InterPro" id="IPR044861">
    <property type="entry name" value="IPNS-like_FE2OG_OXY"/>
</dbReference>
<evidence type="ECO:0000256" key="3">
    <source>
        <dbReference type="ARBA" id="ARBA00022896"/>
    </source>
</evidence>
<name>A0A151UEM2_CAJCA</name>
<proteinExistence type="inferred from homology"/>
<dbReference type="Proteomes" id="UP000075243">
    <property type="component" value="Unassembled WGS sequence"/>
</dbReference>
<dbReference type="EMBL" id="AGCT01032909">
    <property type="protein sequence ID" value="KYP77764.1"/>
    <property type="molecule type" value="Genomic_DNA"/>
</dbReference>
<dbReference type="SUPFAM" id="SSF51197">
    <property type="entry name" value="Clavaminate synthase-like"/>
    <property type="match status" value="1"/>
</dbReference>
<dbReference type="GO" id="GO:0031418">
    <property type="term" value="F:L-ascorbic acid binding"/>
    <property type="evidence" value="ECO:0007669"/>
    <property type="project" value="UniProtKB-KW"/>
</dbReference>
<dbReference type="PROSITE" id="PS51471">
    <property type="entry name" value="FE2OG_OXY"/>
    <property type="match status" value="1"/>
</dbReference>
<evidence type="ECO:0000313" key="9">
    <source>
        <dbReference type="Proteomes" id="UP000075243"/>
    </source>
</evidence>
<accession>A0A151UEM2</accession>
<comment type="similarity">
    <text evidence="1 6">Belongs to the iron/ascorbate-dependent oxidoreductase family.</text>
</comment>
<dbReference type="OrthoDB" id="288590at2759"/>
<dbReference type="Pfam" id="PF03171">
    <property type="entry name" value="2OG-FeII_Oxy"/>
    <property type="match status" value="1"/>
</dbReference>
<keyword evidence="5 6" id="KW-0408">Iron</keyword>
<dbReference type="Pfam" id="PF14226">
    <property type="entry name" value="DIOX_N"/>
    <property type="match status" value="1"/>
</dbReference>
<sequence>MVSRDETLEGVWSIQELIKEPLTSVPQRYIQQRQHQPTPFSDATSGHALPTINMKNLIHGEDKELELEKLNSACKDWGFFQLVEHGISPLVLETLKEEVEGFFRLPLEEKMKYKVRPGDVEGYGTVIRSEDQKLDWGDRLFMKINPLDMRKPYLLPQLPSSLRSILELYIEELQSLGMMLVGLVGKAIKMEKREWEVFEDGIQNVRMTYYPPCPEPELVMGLTAHSDAAGITILNQMNGVNGLQVKKDGIWIPVNVISEAFVVNIGDILEIMSNGAYKSVEHRAIVNSEKERISIAMFFLPRFQSEIGPAISLTNLENPPLFKRIGVEKYVKDYFAHKLDGKSYLEHMKITHEKVTKAFI</sequence>
<gene>
    <name evidence="8" type="ORF">KK1_046728</name>
</gene>
<dbReference type="InterPro" id="IPR026992">
    <property type="entry name" value="DIOX_N"/>
</dbReference>
<dbReference type="InterPro" id="IPR050295">
    <property type="entry name" value="Plant_2OG-oxidoreductases"/>
</dbReference>
<dbReference type="GO" id="GO:0009815">
    <property type="term" value="F:1-aminocyclopropane-1-carboxylate oxidase activity"/>
    <property type="evidence" value="ECO:0007669"/>
    <property type="project" value="UniProtKB-EC"/>
</dbReference>
<dbReference type="STRING" id="3821.A0A151UEM2"/>
<dbReference type="FunFam" id="2.60.120.330:FF:000001">
    <property type="entry name" value="Protein SRG1"/>
    <property type="match status" value="1"/>
</dbReference>
<evidence type="ECO:0000256" key="5">
    <source>
        <dbReference type="ARBA" id="ARBA00023004"/>
    </source>
</evidence>
<dbReference type="Gene3D" id="2.60.120.330">
    <property type="entry name" value="B-lactam Antibiotic, Isopenicillin N Synthase, Chain"/>
    <property type="match status" value="1"/>
</dbReference>
<comment type="caution">
    <text evidence="8">The sequence shown here is derived from an EMBL/GenBank/DDBJ whole genome shotgun (WGS) entry which is preliminary data.</text>
</comment>
<keyword evidence="9" id="KW-1185">Reference proteome</keyword>
<evidence type="ECO:0000256" key="4">
    <source>
        <dbReference type="ARBA" id="ARBA00023002"/>
    </source>
</evidence>
<feature type="domain" description="Fe2OG dioxygenase" evidence="7">
    <location>
        <begin position="201"/>
        <end position="301"/>
    </location>
</feature>
<evidence type="ECO:0000259" key="7">
    <source>
        <dbReference type="PROSITE" id="PS51471"/>
    </source>
</evidence>
<keyword evidence="2 6" id="KW-0479">Metal-binding</keyword>
<evidence type="ECO:0000313" key="8">
    <source>
        <dbReference type="EMBL" id="KYP77764.1"/>
    </source>
</evidence>
<dbReference type="InterPro" id="IPR005123">
    <property type="entry name" value="Oxoglu/Fe-dep_dioxygenase_dom"/>
</dbReference>
<evidence type="ECO:0000256" key="1">
    <source>
        <dbReference type="ARBA" id="ARBA00008056"/>
    </source>
</evidence>
<dbReference type="Gramene" id="C.cajan_42458.t">
    <property type="protein sequence ID" value="C.cajan_42458.t"/>
    <property type="gene ID" value="C.cajan_42458"/>
</dbReference>
<dbReference type="InterPro" id="IPR027443">
    <property type="entry name" value="IPNS-like_sf"/>
</dbReference>
<dbReference type="PANTHER" id="PTHR47991">
    <property type="entry name" value="OXOGLUTARATE/IRON-DEPENDENT DIOXYGENASE"/>
    <property type="match status" value="1"/>
</dbReference>
<dbReference type="GO" id="GO:0046872">
    <property type="term" value="F:metal ion binding"/>
    <property type="evidence" value="ECO:0007669"/>
    <property type="project" value="UniProtKB-KW"/>
</dbReference>
<dbReference type="EC" id="1.14.17.4" evidence="8"/>